<organism evidence="1 2">
    <name type="scientific">Akkermansia glycaniphila</name>
    <dbReference type="NCBI Taxonomy" id="1679444"/>
    <lineage>
        <taxon>Bacteria</taxon>
        <taxon>Pseudomonadati</taxon>
        <taxon>Verrucomicrobiota</taxon>
        <taxon>Verrucomicrobiia</taxon>
        <taxon>Verrucomicrobiales</taxon>
        <taxon>Akkermansiaceae</taxon>
        <taxon>Akkermansia</taxon>
    </lineage>
</organism>
<accession>A0A1C7PIT9</accession>
<dbReference type="KEGG" id="agl:PYTT_0233"/>
<dbReference type="Pfam" id="PF08282">
    <property type="entry name" value="Hydrolase_3"/>
    <property type="match status" value="1"/>
</dbReference>
<sequence length="282" mass="32052">MWTRDLPAQPALTDSGEAEWLLSFDFDGTLWSRDASPGISAGFFDLMRCWRSCCGVRWGINTGRSLNYLLEEFNRVAPFSPDFIVTCERYVYRADEDGVLRPDMERNTACRHAHEEVFRLHHVRLEDFFVELRRRHPASRWSRDAEDPYSIEVEHMPDLDLFSPLVAGVLKDCPELSVQRAGPYLRFCHTSYNKGTSLRHIAGAWGIPEERIAILGDGHNDLDAFRLHPGALCACPCNAHAEIKDFLRERGGYVSPYAEHEGVMDILETRVAPLLRSGNGEG</sequence>
<keyword evidence="1" id="KW-0378">Hydrolase</keyword>
<keyword evidence="2" id="KW-1185">Reference proteome</keyword>
<proteinExistence type="predicted"/>
<dbReference type="Proteomes" id="UP000176204">
    <property type="component" value="Chromosome I"/>
</dbReference>
<gene>
    <name evidence="1" type="ORF">PYTT_0233</name>
</gene>
<dbReference type="OrthoDB" id="9790031at2"/>
<reference evidence="2" key="1">
    <citation type="submission" date="2016-09" db="EMBL/GenBank/DDBJ databases">
        <authorList>
            <person name="Koehorst J."/>
        </authorList>
    </citation>
    <scope>NUCLEOTIDE SEQUENCE [LARGE SCALE GENOMIC DNA]</scope>
</reference>
<dbReference type="GO" id="GO:0016787">
    <property type="term" value="F:hydrolase activity"/>
    <property type="evidence" value="ECO:0007669"/>
    <property type="project" value="UniProtKB-KW"/>
</dbReference>
<evidence type="ECO:0000313" key="1">
    <source>
        <dbReference type="EMBL" id="SEH72231.1"/>
    </source>
</evidence>
<dbReference type="SUPFAM" id="SSF56784">
    <property type="entry name" value="HAD-like"/>
    <property type="match status" value="1"/>
</dbReference>
<dbReference type="InterPro" id="IPR023214">
    <property type="entry name" value="HAD_sf"/>
</dbReference>
<dbReference type="CDD" id="cd01427">
    <property type="entry name" value="HAD_like"/>
    <property type="match status" value="1"/>
</dbReference>
<protein>
    <submittedName>
        <fullName evidence="1">Haloacid dehalogenase-like hydrolase</fullName>
    </submittedName>
</protein>
<name>A0A1C7PIT9_9BACT</name>
<evidence type="ECO:0000313" key="2">
    <source>
        <dbReference type="Proteomes" id="UP000176204"/>
    </source>
</evidence>
<dbReference type="Gene3D" id="3.40.50.1000">
    <property type="entry name" value="HAD superfamily/HAD-like"/>
    <property type="match status" value="2"/>
</dbReference>
<dbReference type="InterPro" id="IPR036412">
    <property type="entry name" value="HAD-like_sf"/>
</dbReference>
<dbReference type="RefSeq" id="WP_067772508.1">
    <property type="nucleotide sequence ID" value="NZ_LIGX01000002.1"/>
</dbReference>
<dbReference type="STRING" id="1679444.PYTT_0233"/>
<dbReference type="AlphaFoldDB" id="A0A1C7PIT9"/>
<dbReference type="EMBL" id="LT629973">
    <property type="protein sequence ID" value="SEH72231.1"/>
    <property type="molecule type" value="Genomic_DNA"/>
</dbReference>